<dbReference type="Proteomes" id="UP000241167">
    <property type="component" value="Unassembled WGS sequence"/>
</dbReference>
<proteinExistence type="predicted"/>
<dbReference type="EMBL" id="PXYI01000009">
    <property type="protein sequence ID" value="PSJ37419.1"/>
    <property type="molecule type" value="Genomic_DNA"/>
</dbReference>
<keyword evidence="2" id="KW-1185">Reference proteome</keyword>
<protein>
    <submittedName>
        <fullName evidence="1">Uncharacterized protein</fullName>
    </submittedName>
</protein>
<sequence length="112" mass="11946">MDMVWLLIFQASASAPSLPPSDFDLAKLRAIDLTPSITGRCGSQPSGEIVVCGRRQDEDAGVKYRPEFAEQQPLAAEIGIGGGAKARAFVDQVGMPDGQISKRIMVGIKVPF</sequence>
<accession>A0A2P7QHI8</accession>
<evidence type="ECO:0000313" key="2">
    <source>
        <dbReference type="Proteomes" id="UP000241167"/>
    </source>
</evidence>
<name>A0A2P7QHI8_9SPHN</name>
<dbReference type="AlphaFoldDB" id="A0A2P7QHI8"/>
<reference evidence="1 2" key="1">
    <citation type="submission" date="2018-03" db="EMBL/GenBank/DDBJ databases">
        <title>The draft genome of Sphingosinicella sp. GL-C-18.</title>
        <authorList>
            <person name="Liu L."/>
            <person name="Li L."/>
            <person name="Liang L."/>
            <person name="Zhang X."/>
            <person name="Wang T."/>
        </authorList>
    </citation>
    <scope>NUCLEOTIDE SEQUENCE [LARGE SCALE GENOMIC DNA]</scope>
    <source>
        <strain evidence="1 2">GL-C-18</strain>
    </source>
</reference>
<gene>
    <name evidence="1" type="ORF">C7I55_23200</name>
</gene>
<organism evidence="1 2">
    <name type="scientific">Allosphingosinicella deserti</name>
    <dbReference type="NCBI Taxonomy" id="2116704"/>
    <lineage>
        <taxon>Bacteria</taxon>
        <taxon>Pseudomonadati</taxon>
        <taxon>Pseudomonadota</taxon>
        <taxon>Alphaproteobacteria</taxon>
        <taxon>Sphingomonadales</taxon>
        <taxon>Sphingomonadaceae</taxon>
        <taxon>Allosphingosinicella</taxon>
    </lineage>
</organism>
<comment type="caution">
    <text evidence="1">The sequence shown here is derived from an EMBL/GenBank/DDBJ whole genome shotgun (WGS) entry which is preliminary data.</text>
</comment>
<evidence type="ECO:0000313" key="1">
    <source>
        <dbReference type="EMBL" id="PSJ37419.1"/>
    </source>
</evidence>